<organism evidence="8 9">
    <name type="scientific">Stutzerimonas tarimensis</name>
    <dbReference type="NCBI Taxonomy" id="1507735"/>
    <lineage>
        <taxon>Bacteria</taxon>
        <taxon>Pseudomonadati</taxon>
        <taxon>Pseudomonadota</taxon>
        <taxon>Gammaproteobacteria</taxon>
        <taxon>Pseudomonadales</taxon>
        <taxon>Pseudomonadaceae</taxon>
        <taxon>Stutzerimonas</taxon>
    </lineage>
</organism>
<dbReference type="SUPFAM" id="SSF47203">
    <property type="entry name" value="Acyl-CoA dehydrogenase C-terminal domain-like"/>
    <property type="match status" value="1"/>
</dbReference>
<protein>
    <submittedName>
        <fullName evidence="8">Acyl-CoA dehydrogenase family protein</fullName>
    </submittedName>
</protein>
<keyword evidence="5" id="KW-0560">Oxidoreductase</keyword>
<dbReference type="SUPFAM" id="SSF56645">
    <property type="entry name" value="Acyl-CoA dehydrogenase NM domain-like"/>
    <property type="match status" value="1"/>
</dbReference>
<dbReference type="InterPro" id="IPR009100">
    <property type="entry name" value="AcylCoA_DH/oxidase_NM_dom_sf"/>
</dbReference>
<evidence type="ECO:0000259" key="7">
    <source>
        <dbReference type="Pfam" id="PF02771"/>
    </source>
</evidence>
<keyword evidence="9" id="KW-1185">Reference proteome</keyword>
<dbReference type="Pfam" id="PF02771">
    <property type="entry name" value="Acyl-CoA_dh_N"/>
    <property type="match status" value="1"/>
</dbReference>
<dbReference type="InterPro" id="IPR013786">
    <property type="entry name" value="AcylCoA_DH/ox_N"/>
</dbReference>
<dbReference type="CDD" id="cd00567">
    <property type="entry name" value="ACAD"/>
    <property type="match status" value="1"/>
</dbReference>
<evidence type="ECO:0000256" key="5">
    <source>
        <dbReference type="ARBA" id="ARBA00023002"/>
    </source>
</evidence>
<dbReference type="RefSeq" id="WP_386365736.1">
    <property type="nucleotide sequence ID" value="NZ_JBHRXZ010000022.1"/>
</dbReference>
<evidence type="ECO:0000313" key="8">
    <source>
        <dbReference type="EMBL" id="MFC3608833.1"/>
    </source>
</evidence>
<keyword evidence="4" id="KW-0274">FAD</keyword>
<dbReference type="Proteomes" id="UP001595630">
    <property type="component" value="Unassembled WGS sequence"/>
</dbReference>
<keyword evidence="3" id="KW-0285">Flavoprotein</keyword>
<evidence type="ECO:0000313" key="9">
    <source>
        <dbReference type="Proteomes" id="UP001595630"/>
    </source>
</evidence>
<evidence type="ECO:0000259" key="6">
    <source>
        <dbReference type="Pfam" id="PF00441"/>
    </source>
</evidence>
<dbReference type="Gene3D" id="2.40.110.10">
    <property type="entry name" value="Butyryl-CoA Dehydrogenase, subunit A, domain 2"/>
    <property type="match status" value="1"/>
</dbReference>
<comment type="similarity">
    <text evidence="2">Belongs to the acyl-CoA dehydrogenase family.</text>
</comment>
<dbReference type="InterPro" id="IPR046373">
    <property type="entry name" value="Acyl-CoA_Oxase/DH_mid-dom_sf"/>
</dbReference>
<dbReference type="EMBL" id="JBHRXZ010000022">
    <property type="protein sequence ID" value="MFC3608833.1"/>
    <property type="molecule type" value="Genomic_DNA"/>
</dbReference>
<comment type="cofactor">
    <cofactor evidence="1">
        <name>FAD</name>
        <dbReference type="ChEBI" id="CHEBI:57692"/>
    </cofactor>
</comment>
<dbReference type="Pfam" id="PF00441">
    <property type="entry name" value="Acyl-CoA_dh_1"/>
    <property type="match status" value="1"/>
</dbReference>
<proteinExistence type="inferred from homology"/>
<gene>
    <name evidence="8" type="ORF">ACFOMF_13680</name>
</gene>
<dbReference type="PANTHER" id="PTHR43884:SF20">
    <property type="entry name" value="ACYL-COA DEHYDROGENASE FADE28"/>
    <property type="match status" value="1"/>
</dbReference>
<evidence type="ECO:0000256" key="1">
    <source>
        <dbReference type="ARBA" id="ARBA00001974"/>
    </source>
</evidence>
<accession>A0ABV7T7J5</accession>
<dbReference type="Gene3D" id="1.10.540.10">
    <property type="entry name" value="Acyl-CoA dehydrogenase/oxidase, N-terminal domain"/>
    <property type="match status" value="1"/>
</dbReference>
<evidence type="ECO:0000256" key="3">
    <source>
        <dbReference type="ARBA" id="ARBA00022630"/>
    </source>
</evidence>
<sequence>MTTDLETISMLRDSLERYTADHYNFLQRARRLDGPAGFDPAIWATYAEQGWLSLRLPEDLGGLEGDAVAVGAVMEVVGARLLMEPLLGSAVLAPGVLLRQGSEGQQAELLSAMAEGRLQVAFADCGLDAPACRYAGETLVGEIPLVLNGDSADLFIVPALDERRQVVFCLVRADAAGVTCKAFRLVDARGAASLSFEGAAVTLLQPEDDAPSAAETLGQVRDEAAVALCAEALGVASSLLRVTNEYLKVRQQFGKPLAANQALQHRMADVYLLVAEIRALTRAMQQAMTLPSDERGRIISGGRAYVVRAARKVGNEAIQLHGGVGVTEELDVSHYFRRLMVNAVLHGDHDAQFSRFVEHSLAD</sequence>
<dbReference type="InterPro" id="IPR009075">
    <property type="entry name" value="AcylCo_DH/oxidase_C"/>
</dbReference>
<feature type="domain" description="Acyl-CoA dehydrogenase/oxidase N-terminal" evidence="7">
    <location>
        <begin position="8"/>
        <end position="116"/>
    </location>
</feature>
<comment type="caution">
    <text evidence="8">The sequence shown here is derived from an EMBL/GenBank/DDBJ whole genome shotgun (WGS) entry which is preliminary data.</text>
</comment>
<feature type="domain" description="Acyl-CoA dehydrogenase/oxidase C-terminal" evidence="6">
    <location>
        <begin position="225"/>
        <end position="354"/>
    </location>
</feature>
<dbReference type="Gene3D" id="1.20.140.10">
    <property type="entry name" value="Butyryl-CoA Dehydrogenase, subunit A, domain 3"/>
    <property type="match status" value="1"/>
</dbReference>
<dbReference type="InterPro" id="IPR036250">
    <property type="entry name" value="AcylCo_DH-like_C"/>
</dbReference>
<reference evidence="9" key="1">
    <citation type="journal article" date="2019" name="Int. J. Syst. Evol. Microbiol.">
        <title>The Global Catalogue of Microorganisms (GCM) 10K type strain sequencing project: providing services to taxonomists for standard genome sequencing and annotation.</title>
        <authorList>
            <consortium name="The Broad Institute Genomics Platform"/>
            <consortium name="The Broad Institute Genome Sequencing Center for Infectious Disease"/>
            <person name="Wu L."/>
            <person name="Ma J."/>
        </authorList>
    </citation>
    <scope>NUCLEOTIDE SEQUENCE [LARGE SCALE GENOMIC DNA]</scope>
    <source>
        <strain evidence="9">KCTC 42447</strain>
    </source>
</reference>
<dbReference type="InterPro" id="IPR037069">
    <property type="entry name" value="AcylCoA_DH/ox_N_sf"/>
</dbReference>
<evidence type="ECO:0000256" key="4">
    <source>
        <dbReference type="ARBA" id="ARBA00022827"/>
    </source>
</evidence>
<name>A0ABV7T7J5_9GAMM</name>
<dbReference type="PANTHER" id="PTHR43884">
    <property type="entry name" value="ACYL-COA DEHYDROGENASE"/>
    <property type="match status" value="1"/>
</dbReference>
<evidence type="ECO:0000256" key="2">
    <source>
        <dbReference type="ARBA" id="ARBA00009347"/>
    </source>
</evidence>